<keyword evidence="3" id="KW-1185">Reference proteome</keyword>
<reference evidence="2 3" key="1">
    <citation type="submission" date="2018-11" db="EMBL/GenBank/DDBJ databases">
        <title>The Potential of Streptomyces as Biocontrol Agents against the Tomato grey mould, Botrytis cinerea (Gray mold) Frontiers in Microbiology.</title>
        <authorList>
            <person name="Li D."/>
        </authorList>
    </citation>
    <scope>NUCLEOTIDE SEQUENCE [LARGE SCALE GENOMIC DNA]</scope>
    <source>
        <strain evidence="2 3">NEAU-LD23</strain>
    </source>
</reference>
<name>A0A3M8VXK3_9ACTN</name>
<protein>
    <submittedName>
        <fullName evidence="2">Uncharacterized protein</fullName>
    </submittedName>
</protein>
<proteinExistence type="predicted"/>
<evidence type="ECO:0000313" key="2">
    <source>
        <dbReference type="EMBL" id="RNG20363.1"/>
    </source>
</evidence>
<evidence type="ECO:0000256" key="1">
    <source>
        <dbReference type="SAM" id="MobiDB-lite"/>
    </source>
</evidence>
<sequence length="113" mass="12141">MRSARDGGRPVSTQPRLMPWNGPAGKPCYLVPGEDGKGYLSRLADEMEAVQLRMGAELLGHADALLGNPKAEAGELRFLANRLVEALRDALRVADSRGRRLPGPDEDESGAFG</sequence>
<comment type="caution">
    <text evidence="2">The sequence shown here is derived from an EMBL/GenBank/DDBJ whole genome shotgun (WGS) entry which is preliminary data.</text>
</comment>
<dbReference type="AlphaFoldDB" id="A0A3M8VXK3"/>
<dbReference type="EMBL" id="RIBZ01000287">
    <property type="protein sequence ID" value="RNG20363.1"/>
    <property type="molecule type" value="Genomic_DNA"/>
</dbReference>
<organism evidence="2 3">
    <name type="scientific">Streptomyces botrytidirepellens</name>
    <dbReference type="NCBI Taxonomy" id="2486417"/>
    <lineage>
        <taxon>Bacteria</taxon>
        <taxon>Bacillati</taxon>
        <taxon>Actinomycetota</taxon>
        <taxon>Actinomycetes</taxon>
        <taxon>Kitasatosporales</taxon>
        <taxon>Streptomycetaceae</taxon>
        <taxon>Streptomyces</taxon>
    </lineage>
</organism>
<evidence type="ECO:0000313" key="3">
    <source>
        <dbReference type="Proteomes" id="UP000275401"/>
    </source>
</evidence>
<dbReference type="Proteomes" id="UP000275401">
    <property type="component" value="Unassembled WGS sequence"/>
</dbReference>
<feature type="region of interest" description="Disordered" evidence="1">
    <location>
        <begin position="1"/>
        <end position="23"/>
    </location>
</feature>
<gene>
    <name evidence="2" type="ORF">EEJ42_23925</name>
</gene>
<accession>A0A3M8VXK3</accession>